<sequence>MELIKCKMPFYKKIHFSDKIIVYLWKNSETYEELLRKVYLKDQSLDRLKSMRSESHRKSFLGVRMLLEYCGYTDYDLSYDISGKPFLNSKNNEIPLVISISHSYEFSAIALSKEAIGLDIEKIKEKVLRIAPRYMNMAHIENLSKKEQIQKAVTIWGIKESIFKIKNETGISFPDHIFEETFDLQDNHCKAQLRFNNQVEDFNINFCMIEDYILVCAFRSY</sequence>
<dbReference type="EMBL" id="OLKH01000051">
    <property type="protein sequence ID" value="SPE76316.1"/>
    <property type="molecule type" value="Genomic_DNA"/>
</dbReference>
<dbReference type="Gene3D" id="3.90.470.20">
    <property type="entry name" value="4'-phosphopantetheinyl transferase domain"/>
    <property type="match status" value="2"/>
</dbReference>
<dbReference type="SUPFAM" id="SSF56214">
    <property type="entry name" value="4'-phosphopantetheinyl transferase"/>
    <property type="match status" value="2"/>
</dbReference>
<dbReference type="GO" id="GO:0008897">
    <property type="term" value="F:holo-[acyl-carrier-protein] synthase activity"/>
    <property type="evidence" value="ECO:0007669"/>
    <property type="project" value="InterPro"/>
</dbReference>
<evidence type="ECO:0000313" key="4">
    <source>
        <dbReference type="Proteomes" id="UP000238180"/>
    </source>
</evidence>
<proteinExistence type="predicted"/>
<organism evidence="3 4">
    <name type="scientific">Flavobacterium columnare</name>
    <dbReference type="NCBI Taxonomy" id="996"/>
    <lineage>
        <taxon>Bacteria</taxon>
        <taxon>Pseudomonadati</taxon>
        <taxon>Bacteroidota</taxon>
        <taxon>Flavobacteriia</taxon>
        <taxon>Flavobacteriales</taxon>
        <taxon>Flavobacteriaceae</taxon>
        <taxon>Flavobacterium</taxon>
    </lineage>
</organism>
<accession>A0A2N9P7K4</accession>
<dbReference type="Pfam" id="PF01648">
    <property type="entry name" value="ACPS"/>
    <property type="match status" value="1"/>
</dbReference>
<dbReference type="GO" id="GO:0000287">
    <property type="term" value="F:magnesium ion binding"/>
    <property type="evidence" value="ECO:0007669"/>
    <property type="project" value="InterPro"/>
</dbReference>
<feature type="domain" description="4'-phosphopantetheinyl transferase" evidence="2">
    <location>
        <begin position="115"/>
        <end position="212"/>
    </location>
</feature>
<evidence type="ECO:0000259" key="2">
    <source>
        <dbReference type="Pfam" id="PF01648"/>
    </source>
</evidence>
<dbReference type="Proteomes" id="UP000238180">
    <property type="component" value="Unassembled WGS sequence"/>
</dbReference>
<dbReference type="InterPro" id="IPR037143">
    <property type="entry name" value="4-PPantetheinyl_Trfase_dom_sf"/>
</dbReference>
<keyword evidence="1" id="KW-0808">Transferase</keyword>
<evidence type="ECO:0000256" key="1">
    <source>
        <dbReference type="ARBA" id="ARBA00022679"/>
    </source>
</evidence>
<dbReference type="InterPro" id="IPR008278">
    <property type="entry name" value="4-PPantetheinyl_Trfase_dom"/>
</dbReference>
<evidence type="ECO:0000313" key="3">
    <source>
        <dbReference type="EMBL" id="SPE76316.1"/>
    </source>
</evidence>
<gene>
    <name evidence="3" type="ORF">FLACOL_00295</name>
</gene>
<name>A0A2N9P7K4_9FLAO</name>
<reference evidence="3 4" key="1">
    <citation type="submission" date="2018-02" db="EMBL/GenBank/DDBJ databases">
        <authorList>
            <person name="Cohen D.B."/>
            <person name="Kent A.D."/>
        </authorList>
    </citation>
    <scope>NUCLEOTIDE SEQUENCE [LARGE SCALE GENOMIC DNA]</scope>
    <source>
        <strain evidence="3">CIP109753</strain>
    </source>
</reference>
<dbReference type="AlphaFoldDB" id="A0A2N9P7K4"/>
<protein>
    <submittedName>
        <fullName evidence="3">Holo-(Acyl carrier protein) synthase 2</fullName>
    </submittedName>
</protein>